<dbReference type="PANTHER" id="PTHR31921:SF1">
    <property type="entry name" value="PROTEIN DPCD"/>
    <property type="match status" value="1"/>
</dbReference>
<keyword evidence="5" id="KW-1185">Reference proteome</keyword>
<reference evidence="3" key="1">
    <citation type="submission" date="2023-06" db="EMBL/GenBank/DDBJ databases">
        <authorList>
            <person name="Kurt Z."/>
        </authorList>
    </citation>
    <scope>NUCLEOTIDE SEQUENCE</scope>
</reference>
<comment type="caution">
    <text evidence="3">The sequence shown here is derived from an EMBL/GenBank/DDBJ whole genome shotgun (WGS) entry which is preliminary data.</text>
</comment>
<comment type="similarity">
    <text evidence="1">Belongs to the DPCD family.</text>
</comment>
<evidence type="ECO:0000313" key="5">
    <source>
        <dbReference type="Proteomes" id="UP001642409"/>
    </source>
</evidence>
<dbReference type="EMBL" id="CAXDID020000315">
    <property type="protein sequence ID" value="CAL6075599.1"/>
    <property type="molecule type" value="Genomic_DNA"/>
</dbReference>
<sequence length="196" mass="22838">MSLIPPGGKKQAWYKEGIQRIHTIMPDQTECIEEFDIKENICVARKWRRVDKLGRISDWEYEIGELPQQQQDKSKQVTTDLFAASNQPVITRHDSEGYYLFKITQMPWPESNYQVTVEDNQLVVRTANKKFYKKLTITDLDWQKIQLVNNFIKFKSFNNTLVIFYQKPPSIVAFEKAAKGARSQNIKEGGEGCRAE</sequence>
<proteinExistence type="inferred from homology"/>
<dbReference type="PRINTS" id="PR02065">
    <property type="entry name" value="PROTEINDPCD"/>
</dbReference>
<reference evidence="4 5" key="2">
    <citation type="submission" date="2024-07" db="EMBL/GenBank/DDBJ databases">
        <authorList>
            <person name="Akdeniz Z."/>
        </authorList>
    </citation>
    <scope>NUCLEOTIDE SEQUENCE [LARGE SCALE GENOMIC DNA]</scope>
</reference>
<organism evidence="3">
    <name type="scientific">Hexamita inflata</name>
    <dbReference type="NCBI Taxonomy" id="28002"/>
    <lineage>
        <taxon>Eukaryota</taxon>
        <taxon>Metamonada</taxon>
        <taxon>Diplomonadida</taxon>
        <taxon>Hexamitidae</taxon>
        <taxon>Hexamitinae</taxon>
        <taxon>Hexamita</taxon>
    </lineage>
</organism>
<accession>A0AA86TJZ9</accession>
<dbReference type="PANTHER" id="PTHR31921">
    <property type="entry name" value="PROTEIN DPCD"/>
    <property type="match status" value="1"/>
</dbReference>
<dbReference type="AlphaFoldDB" id="A0AA86TJZ9"/>
<dbReference type="InterPro" id="IPR026224">
    <property type="entry name" value="DPCD"/>
</dbReference>
<evidence type="ECO:0000313" key="4">
    <source>
        <dbReference type="EMBL" id="CAL6075599.1"/>
    </source>
</evidence>
<gene>
    <name evidence="4" type="ORF">HINF_LOCUS57284</name>
    <name evidence="3" type="ORF">HINF_LOCUS7201</name>
</gene>
<protein>
    <recommendedName>
        <fullName evidence="2">Protein DPCD</fullName>
    </recommendedName>
</protein>
<evidence type="ECO:0000313" key="3">
    <source>
        <dbReference type="EMBL" id="CAI9919556.1"/>
    </source>
</evidence>
<evidence type="ECO:0000256" key="2">
    <source>
        <dbReference type="ARBA" id="ARBA00020330"/>
    </source>
</evidence>
<name>A0AA86TJZ9_9EUKA</name>
<dbReference type="Proteomes" id="UP001642409">
    <property type="component" value="Unassembled WGS sequence"/>
</dbReference>
<evidence type="ECO:0000256" key="1">
    <source>
        <dbReference type="ARBA" id="ARBA00010597"/>
    </source>
</evidence>
<dbReference type="Pfam" id="PF14913">
    <property type="entry name" value="DPCD"/>
    <property type="match status" value="1"/>
</dbReference>
<dbReference type="EMBL" id="CATOUU010000181">
    <property type="protein sequence ID" value="CAI9919556.1"/>
    <property type="molecule type" value="Genomic_DNA"/>
</dbReference>